<proteinExistence type="predicted"/>
<dbReference type="EMBL" id="BMIU01000001">
    <property type="protein sequence ID" value="GGF18199.1"/>
    <property type="molecule type" value="Genomic_DNA"/>
</dbReference>
<dbReference type="PRINTS" id="PR00344">
    <property type="entry name" value="BCTRLSENSOR"/>
</dbReference>
<dbReference type="Pfam" id="PF00512">
    <property type="entry name" value="HisKA"/>
    <property type="match status" value="1"/>
</dbReference>
<dbReference type="Gene3D" id="1.10.287.130">
    <property type="match status" value="1"/>
</dbReference>
<feature type="domain" description="PAC" evidence="8">
    <location>
        <begin position="250"/>
        <end position="302"/>
    </location>
</feature>
<comment type="catalytic activity">
    <reaction evidence="1">
        <text>ATP + protein L-histidine = ADP + protein N-phospho-L-histidine.</text>
        <dbReference type="EC" id="2.7.13.3"/>
    </reaction>
</comment>
<dbReference type="InterPro" id="IPR005467">
    <property type="entry name" value="His_kinase_dom"/>
</dbReference>
<evidence type="ECO:0000256" key="3">
    <source>
        <dbReference type="ARBA" id="ARBA00022553"/>
    </source>
</evidence>
<dbReference type="Proteomes" id="UP000647339">
    <property type="component" value="Unassembled WGS sequence"/>
</dbReference>
<dbReference type="InterPro" id="IPR003594">
    <property type="entry name" value="HATPase_dom"/>
</dbReference>
<keyword evidence="3" id="KW-0597">Phosphoprotein</keyword>
<evidence type="ECO:0000256" key="2">
    <source>
        <dbReference type="ARBA" id="ARBA00012438"/>
    </source>
</evidence>
<gene>
    <name evidence="9" type="ORF">GCM10011339_02640</name>
</gene>
<dbReference type="CDD" id="cd00082">
    <property type="entry name" value="HisKA"/>
    <property type="match status" value="1"/>
</dbReference>
<dbReference type="PANTHER" id="PTHR43711:SF1">
    <property type="entry name" value="HISTIDINE KINASE 1"/>
    <property type="match status" value="1"/>
</dbReference>
<dbReference type="InterPro" id="IPR000014">
    <property type="entry name" value="PAS"/>
</dbReference>
<dbReference type="PROSITE" id="PS50109">
    <property type="entry name" value="HIS_KIN"/>
    <property type="match status" value="1"/>
</dbReference>
<dbReference type="InterPro" id="IPR003661">
    <property type="entry name" value="HisK_dim/P_dom"/>
</dbReference>
<dbReference type="PANTHER" id="PTHR43711">
    <property type="entry name" value="TWO-COMPONENT HISTIDINE KINASE"/>
    <property type="match status" value="1"/>
</dbReference>
<dbReference type="SUPFAM" id="SSF47384">
    <property type="entry name" value="Homodimeric domain of signal transducing histidine kinase"/>
    <property type="match status" value="1"/>
</dbReference>
<dbReference type="NCBIfam" id="TIGR00229">
    <property type="entry name" value="sensory_box"/>
    <property type="match status" value="1"/>
</dbReference>
<name>A0ABQ1UGE4_9BACT</name>
<evidence type="ECO:0000256" key="5">
    <source>
        <dbReference type="ARBA" id="ARBA00022777"/>
    </source>
</evidence>
<dbReference type="EC" id="2.7.13.3" evidence="2"/>
<evidence type="ECO:0000256" key="1">
    <source>
        <dbReference type="ARBA" id="ARBA00000085"/>
    </source>
</evidence>
<dbReference type="SUPFAM" id="SSF55874">
    <property type="entry name" value="ATPase domain of HSP90 chaperone/DNA topoisomerase II/histidine kinase"/>
    <property type="match status" value="1"/>
</dbReference>
<keyword evidence="6" id="KW-0902">Two-component regulatory system</keyword>
<dbReference type="SUPFAM" id="SSF55785">
    <property type="entry name" value="PYP-like sensor domain (PAS domain)"/>
    <property type="match status" value="1"/>
</dbReference>
<dbReference type="PROSITE" id="PS50113">
    <property type="entry name" value="PAC"/>
    <property type="match status" value="1"/>
</dbReference>
<comment type="caution">
    <text evidence="9">The sequence shown here is derived from an EMBL/GenBank/DDBJ whole genome shotgun (WGS) entry which is preliminary data.</text>
</comment>
<evidence type="ECO:0000313" key="10">
    <source>
        <dbReference type="Proteomes" id="UP000647339"/>
    </source>
</evidence>
<keyword evidence="4" id="KW-0808">Transferase</keyword>
<dbReference type="InterPro" id="IPR050736">
    <property type="entry name" value="Sensor_HK_Regulatory"/>
</dbReference>
<dbReference type="SMART" id="SM00388">
    <property type="entry name" value="HisKA"/>
    <property type="match status" value="1"/>
</dbReference>
<dbReference type="Gene3D" id="3.30.565.10">
    <property type="entry name" value="Histidine kinase-like ATPase, C-terminal domain"/>
    <property type="match status" value="1"/>
</dbReference>
<evidence type="ECO:0000259" key="7">
    <source>
        <dbReference type="PROSITE" id="PS50109"/>
    </source>
</evidence>
<dbReference type="InterPro" id="IPR036890">
    <property type="entry name" value="HATPase_C_sf"/>
</dbReference>
<dbReference type="InterPro" id="IPR004358">
    <property type="entry name" value="Sig_transdc_His_kin-like_C"/>
</dbReference>
<dbReference type="InterPro" id="IPR000700">
    <property type="entry name" value="PAS-assoc_C"/>
</dbReference>
<accession>A0ABQ1UGE4</accession>
<evidence type="ECO:0000256" key="6">
    <source>
        <dbReference type="ARBA" id="ARBA00023012"/>
    </source>
</evidence>
<evidence type="ECO:0000259" key="8">
    <source>
        <dbReference type="PROSITE" id="PS50113"/>
    </source>
</evidence>
<feature type="domain" description="Histidine kinase" evidence="7">
    <location>
        <begin position="320"/>
        <end position="538"/>
    </location>
</feature>
<dbReference type="SMART" id="SM00387">
    <property type="entry name" value="HATPase_c"/>
    <property type="match status" value="1"/>
</dbReference>
<evidence type="ECO:0000256" key="4">
    <source>
        <dbReference type="ARBA" id="ARBA00022679"/>
    </source>
</evidence>
<keyword evidence="10" id="KW-1185">Reference proteome</keyword>
<dbReference type="InterPro" id="IPR036097">
    <property type="entry name" value="HisK_dim/P_sf"/>
</dbReference>
<sequence>MILKHKQQDAGTIYTALINIQRQHQVGELSSCQAFDQLRSIAFGIVSHESILFGKAVSGKVDGYTYFFSDKHDRSDLVYWTQTKNVVNDLFLHNAASMDKGSIIQGDFTSGVKDYEGLKGGYALIPTFLDKETHSFLVLLNANLSDLDDCCEILKQLAATFEMIYLSECRLGGKVEGGNGKSKNEILDMLMKYSSDAIGVFNVNWSPKFLSPSFEHLFGFTREQLMNPSFFECFRSEVKDMKKVVIDGIERYRFTNLNANKERMWLESIFDTLYDDDGEIQGHMAIVRNISEEVKGDKKMSEALEKEIALNKMKSQFISITSHEFKTPLSTIKSSIEICNIELQRQLEEHPSEQKFKKHFNRVNNEVDRMNSLLVNLLNLEKINQGVIQVSSKTKKINSYLRSVLEDWVDQDAVQFETALPDDFTHPIDVSLMNQVMTNLVENALKYGSREDDVLVRANIAEGKLIISVKDYGDGISKDEQEHLFKPFFRASNANKYDKGSGLGLMITKKFIELQNGTIHFESEVGEGTCFYLTFSLT</sequence>
<reference evidence="10" key="1">
    <citation type="journal article" date="2019" name="Int. J. Syst. Evol. Microbiol.">
        <title>The Global Catalogue of Microorganisms (GCM) 10K type strain sequencing project: providing services to taxonomists for standard genome sequencing and annotation.</title>
        <authorList>
            <consortium name="The Broad Institute Genomics Platform"/>
            <consortium name="The Broad Institute Genome Sequencing Center for Infectious Disease"/>
            <person name="Wu L."/>
            <person name="Ma J."/>
        </authorList>
    </citation>
    <scope>NUCLEOTIDE SEQUENCE [LARGE SCALE GENOMIC DNA]</scope>
    <source>
        <strain evidence="10">CGMCC 1.15407</strain>
    </source>
</reference>
<evidence type="ECO:0000313" key="9">
    <source>
        <dbReference type="EMBL" id="GGF18199.1"/>
    </source>
</evidence>
<dbReference type="CDD" id="cd00130">
    <property type="entry name" value="PAS"/>
    <property type="match status" value="1"/>
</dbReference>
<protein>
    <recommendedName>
        <fullName evidence="2">histidine kinase</fullName>
        <ecNumber evidence="2">2.7.13.3</ecNumber>
    </recommendedName>
</protein>
<dbReference type="Gene3D" id="3.30.450.20">
    <property type="entry name" value="PAS domain"/>
    <property type="match status" value="1"/>
</dbReference>
<dbReference type="Pfam" id="PF13426">
    <property type="entry name" value="PAS_9"/>
    <property type="match status" value="1"/>
</dbReference>
<dbReference type="Pfam" id="PF02518">
    <property type="entry name" value="HATPase_c"/>
    <property type="match status" value="1"/>
</dbReference>
<organism evidence="9 10">
    <name type="scientific">Echinicola rosea</name>
    <dbReference type="NCBI Taxonomy" id="1807691"/>
    <lineage>
        <taxon>Bacteria</taxon>
        <taxon>Pseudomonadati</taxon>
        <taxon>Bacteroidota</taxon>
        <taxon>Cytophagia</taxon>
        <taxon>Cytophagales</taxon>
        <taxon>Cyclobacteriaceae</taxon>
        <taxon>Echinicola</taxon>
    </lineage>
</organism>
<keyword evidence="5" id="KW-0418">Kinase</keyword>
<dbReference type="InterPro" id="IPR035965">
    <property type="entry name" value="PAS-like_dom_sf"/>
</dbReference>